<keyword evidence="2" id="KW-1185">Reference proteome</keyword>
<accession>A0A1K1LTH7</accession>
<sequence>MAWQVWAAVGVGVVLIGLVAAQRAASLGRGGMSSRSWLRPLVERAQRGDDTAPWDGALTAHPEALSNLDDAPVPNRIAAAAELLRSEGYVVRFSVEVNEKDQLVNVLGIGTAEPLPKAVFDKVAPLLTTASAVLCDPAPKRTLPPGTAKPYGRMRADGTFWSYDPHRAEAAGALE</sequence>
<proteinExistence type="predicted"/>
<dbReference type="EMBL" id="FPJG01000002">
    <property type="protein sequence ID" value="SFW12942.1"/>
    <property type="molecule type" value="Genomic_DNA"/>
</dbReference>
<protein>
    <submittedName>
        <fullName evidence="1">Uncharacterized protein</fullName>
    </submittedName>
</protein>
<gene>
    <name evidence="1" type="ORF">SAMN04489730_0124</name>
</gene>
<evidence type="ECO:0000313" key="1">
    <source>
        <dbReference type="EMBL" id="SFW12942.1"/>
    </source>
</evidence>
<evidence type="ECO:0000313" key="2">
    <source>
        <dbReference type="Proteomes" id="UP000182740"/>
    </source>
</evidence>
<dbReference type="AlphaFoldDB" id="A0A1K1LTH7"/>
<organism evidence="1 2">
    <name type="scientific">Amycolatopsis australiensis</name>
    <dbReference type="NCBI Taxonomy" id="546364"/>
    <lineage>
        <taxon>Bacteria</taxon>
        <taxon>Bacillati</taxon>
        <taxon>Actinomycetota</taxon>
        <taxon>Actinomycetes</taxon>
        <taxon>Pseudonocardiales</taxon>
        <taxon>Pseudonocardiaceae</taxon>
        <taxon>Amycolatopsis</taxon>
    </lineage>
</organism>
<name>A0A1K1LTH7_9PSEU</name>
<reference evidence="2" key="1">
    <citation type="submission" date="2016-11" db="EMBL/GenBank/DDBJ databases">
        <authorList>
            <person name="Varghese N."/>
            <person name="Submissions S."/>
        </authorList>
    </citation>
    <scope>NUCLEOTIDE SEQUENCE [LARGE SCALE GENOMIC DNA]</scope>
    <source>
        <strain evidence="2">DSM 44671</strain>
    </source>
</reference>
<dbReference type="Proteomes" id="UP000182740">
    <property type="component" value="Unassembled WGS sequence"/>
</dbReference>